<dbReference type="Proteomes" id="UP000250369">
    <property type="component" value="Unassembled WGS sequence"/>
</dbReference>
<dbReference type="AlphaFoldDB" id="A0A329MVS7"/>
<reference evidence="1 2" key="1">
    <citation type="journal article" date="2009" name="Int. J. Syst. Evol. Microbiol.">
        <title>Paenibacillus contaminans sp. nov., isolated from a contaminated laboratory plate.</title>
        <authorList>
            <person name="Chou J.H."/>
            <person name="Lee J.H."/>
            <person name="Lin M.C."/>
            <person name="Chang P.S."/>
            <person name="Arun A.B."/>
            <person name="Young C.C."/>
            <person name="Chen W.M."/>
        </authorList>
    </citation>
    <scope>NUCLEOTIDE SEQUENCE [LARGE SCALE GENOMIC DNA]</scope>
    <source>
        <strain evidence="1 2">CKOBP-6</strain>
    </source>
</reference>
<accession>A0A329MVS7</accession>
<name>A0A329MVS7_9BACL</name>
<sequence length="68" mass="7331">MERSVNDVNQTSVTKHQLGVILCQCCGEVIDTVPTNGVKTLYGICEDNHCRALSVLRIDAAPAAVMND</sequence>
<dbReference type="OrthoDB" id="2971595at2"/>
<evidence type="ECO:0000313" key="2">
    <source>
        <dbReference type="Proteomes" id="UP000250369"/>
    </source>
</evidence>
<dbReference type="EMBL" id="QMFB01000003">
    <property type="protein sequence ID" value="RAV21997.1"/>
    <property type="molecule type" value="Genomic_DNA"/>
</dbReference>
<gene>
    <name evidence="1" type="ORF">DQG23_08135</name>
</gene>
<dbReference type="Pfam" id="PF13790">
    <property type="entry name" value="SR1P"/>
    <property type="match status" value="1"/>
</dbReference>
<comment type="caution">
    <text evidence="1">The sequence shown here is derived from an EMBL/GenBank/DDBJ whole genome shotgun (WGS) entry which is preliminary data.</text>
</comment>
<organism evidence="1 2">
    <name type="scientific">Paenibacillus contaminans</name>
    <dbReference type="NCBI Taxonomy" id="450362"/>
    <lineage>
        <taxon>Bacteria</taxon>
        <taxon>Bacillati</taxon>
        <taxon>Bacillota</taxon>
        <taxon>Bacilli</taxon>
        <taxon>Bacillales</taxon>
        <taxon>Paenibacillaceae</taxon>
        <taxon>Paenibacillus</taxon>
    </lineage>
</organism>
<keyword evidence="2" id="KW-1185">Reference proteome</keyword>
<protein>
    <submittedName>
        <fullName evidence="1">GapA-binding peptide SR1P</fullName>
    </submittedName>
</protein>
<dbReference type="InterPro" id="IPR025236">
    <property type="entry name" value="SR1P"/>
</dbReference>
<proteinExistence type="predicted"/>
<evidence type="ECO:0000313" key="1">
    <source>
        <dbReference type="EMBL" id="RAV21997.1"/>
    </source>
</evidence>
<dbReference type="RefSeq" id="WP_113030307.1">
    <property type="nucleotide sequence ID" value="NZ_QMFB01000003.1"/>
</dbReference>